<gene>
    <name evidence="1" type="ORF">ACFSUF_19825</name>
</gene>
<keyword evidence="2" id="KW-1185">Reference proteome</keyword>
<dbReference type="RefSeq" id="WP_377605760.1">
    <property type="nucleotide sequence ID" value="NZ_JBHUME010000013.1"/>
</dbReference>
<proteinExistence type="predicted"/>
<evidence type="ECO:0000313" key="2">
    <source>
        <dbReference type="Proteomes" id="UP001597541"/>
    </source>
</evidence>
<reference evidence="2" key="1">
    <citation type="journal article" date="2019" name="Int. J. Syst. Evol. Microbiol.">
        <title>The Global Catalogue of Microorganisms (GCM) 10K type strain sequencing project: providing services to taxonomists for standard genome sequencing and annotation.</title>
        <authorList>
            <consortium name="The Broad Institute Genomics Platform"/>
            <consortium name="The Broad Institute Genome Sequencing Center for Infectious Disease"/>
            <person name="Wu L."/>
            <person name="Ma J."/>
        </authorList>
    </citation>
    <scope>NUCLEOTIDE SEQUENCE [LARGE SCALE GENOMIC DNA]</scope>
    <source>
        <strain evidence="2">KCTC 3950</strain>
    </source>
</reference>
<dbReference type="EMBL" id="JBHUME010000013">
    <property type="protein sequence ID" value="MFD2614665.1"/>
    <property type="molecule type" value="Genomic_DNA"/>
</dbReference>
<name>A0ABW5PIJ1_9BACL</name>
<dbReference type="Proteomes" id="UP001597541">
    <property type="component" value="Unassembled WGS sequence"/>
</dbReference>
<accession>A0ABW5PIJ1</accession>
<sequence>MSVTLVKNGSQPFVINTQEQLEYKMIWCRLENGGYWSYRSRPAQVAERLVREYNEVVPPGRSYHAFPMGFDANVLGPDHFSLVVVQSIEDHLLHPDDDVYRRMKEQVAELATNCHGMTKEQVDAIILEFTSAFNRSKGAGYDGTGD</sequence>
<protein>
    <submittedName>
        <fullName evidence="1">Uncharacterized protein</fullName>
    </submittedName>
</protein>
<organism evidence="1 2">
    <name type="scientific">Paenibacillus gansuensis</name>
    <dbReference type="NCBI Taxonomy" id="306542"/>
    <lineage>
        <taxon>Bacteria</taxon>
        <taxon>Bacillati</taxon>
        <taxon>Bacillota</taxon>
        <taxon>Bacilli</taxon>
        <taxon>Bacillales</taxon>
        <taxon>Paenibacillaceae</taxon>
        <taxon>Paenibacillus</taxon>
    </lineage>
</organism>
<comment type="caution">
    <text evidence="1">The sequence shown here is derived from an EMBL/GenBank/DDBJ whole genome shotgun (WGS) entry which is preliminary data.</text>
</comment>
<evidence type="ECO:0000313" key="1">
    <source>
        <dbReference type="EMBL" id="MFD2614665.1"/>
    </source>
</evidence>